<evidence type="ECO:0000256" key="1">
    <source>
        <dbReference type="ARBA" id="ARBA00022729"/>
    </source>
</evidence>
<dbReference type="Proteomes" id="UP000075613">
    <property type="component" value="Unassembled WGS sequence"/>
</dbReference>
<dbReference type="RefSeq" id="WP_062124312.1">
    <property type="nucleotide sequence ID" value="NZ_LRBG01000002.1"/>
</dbReference>
<dbReference type="OrthoDB" id="6972889at2"/>
<feature type="chain" id="PRO_5007551857" evidence="3">
    <location>
        <begin position="19"/>
        <end position="330"/>
    </location>
</feature>
<dbReference type="InterPro" id="IPR008929">
    <property type="entry name" value="Chondroitin_lyas"/>
</dbReference>
<dbReference type="STRING" id="1399968.CI15_03090"/>
<evidence type="ECO:0000256" key="3">
    <source>
        <dbReference type="SAM" id="SignalP"/>
    </source>
</evidence>
<name>A0A149Q0W5_9BURK</name>
<protein>
    <submittedName>
        <fullName evidence="5">Poly(Beta-D-mannuronate) lyase</fullName>
    </submittedName>
</protein>
<dbReference type="InterPro" id="IPR008397">
    <property type="entry name" value="Alginate_lyase_dom"/>
</dbReference>
<dbReference type="Gene3D" id="1.50.10.100">
    <property type="entry name" value="Chondroitin AC/alginate lyase"/>
    <property type="match status" value="1"/>
</dbReference>
<keyword evidence="2 5" id="KW-0456">Lyase</keyword>
<evidence type="ECO:0000256" key="2">
    <source>
        <dbReference type="ARBA" id="ARBA00023239"/>
    </source>
</evidence>
<keyword evidence="6" id="KW-1185">Reference proteome</keyword>
<comment type="caution">
    <text evidence="5">The sequence shown here is derived from an EMBL/GenBank/DDBJ whole genome shotgun (WGS) entry which is preliminary data.</text>
</comment>
<dbReference type="GO" id="GO:0016829">
    <property type="term" value="F:lyase activity"/>
    <property type="evidence" value="ECO:0007669"/>
    <property type="project" value="UniProtKB-KW"/>
</dbReference>
<dbReference type="SUPFAM" id="SSF48230">
    <property type="entry name" value="Chondroitin AC/alginate lyase"/>
    <property type="match status" value="1"/>
</dbReference>
<reference evidence="5 6" key="1">
    <citation type="journal article" date="2015" name="Int. J. Syst. Evol. Microbiol.">
        <title>Burkholderia monticola sp. nov., isolated from mountain soil.</title>
        <authorList>
            <person name="Baek I."/>
            <person name="Seo B."/>
            <person name="Lee I."/>
            <person name="Yi H."/>
            <person name="Chun J."/>
        </authorList>
    </citation>
    <scope>NUCLEOTIDE SEQUENCE [LARGE SCALE GENOMIC DNA]</scope>
    <source>
        <strain evidence="5 6">JC2948</strain>
    </source>
</reference>
<sequence length="330" mass="36931">MPVAFYLALLAVCADASAMDCPSAPPAIRDIRAQGYYIDAAHSVIDQAALKADREMTKPLDDFTKQVADMSDRYVADKDVAAGECAIRWIDSWARDGALLGEMVHVNNDQSHYLRQWVEGGVGIAYVKTRHLATAEQRERIDAWFKQVSIASLGYWDNPKKSRNNHYYWTGVGITAAAVATGDEELLDKARAIYQKGIGDIRDDGTLPMEMARGKRALHYHNYALAPLVLMAEMARLKGLDWYAYDDHRINLLAERVASGYRDSAWFSAQAGVPQETWKPDGEAGWVEFYRLRAPHPELFDDLHKAGPFYDPRMGGDLTMMARVGMRPAA</sequence>
<evidence type="ECO:0000313" key="6">
    <source>
        <dbReference type="Proteomes" id="UP000075613"/>
    </source>
</evidence>
<dbReference type="AlphaFoldDB" id="A0A149Q0W5"/>
<feature type="domain" description="Alginate lyase" evidence="4">
    <location>
        <begin position="31"/>
        <end position="267"/>
    </location>
</feature>
<dbReference type="GO" id="GO:0042597">
    <property type="term" value="C:periplasmic space"/>
    <property type="evidence" value="ECO:0007669"/>
    <property type="project" value="InterPro"/>
</dbReference>
<dbReference type="EMBL" id="LRBG01000002">
    <property type="protein sequence ID" value="KXU90971.1"/>
    <property type="molecule type" value="Genomic_DNA"/>
</dbReference>
<proteinExistence type="predicted"/>
<evidence type="ECO:0000259" key="4">
    <source>
        <dbReference type="Pfam" id="PF05426"/>
    </source>
</evidence>
<feature type="signal peptide" evidence="3">
    <location>
        <begin position="1"/>
        <end position="18"/>
    </location>
</feature>
<dbReference type="Pfam" id="PF05426">
    <property type="entry name" value="Alginate_lyase"/>
    <property type="match status" value="1"/>
</dbReference>
<organism evidence="5 6">
    <name type="scientific">Paraburkholderia monticola</name>
    <dbReference type="NCBI Taxonomy" id="1399968"/>
    <lineage>
        <taxon>Bacteria</taxon>
        <taxon>Pseudomonadati</taxon>
        <taxon>Pseudomonadota</taxon>
        <taxon>Betaproteobacteria</taxon>
        <taxon>Burkholderiales</taxon>
        <taxon>Burkholderiaceae</taxon>
        <taxon>Paraburkholderia</taxon>
    </lineage>
</organism>
<evidence type="ECO:0000313" key="5">
    <source>
        <dbReference type="EMBL" id="KXU90971.1"/>
    </source>
</evidence>
<accession>A0A149Q0W5</accession>
<keyword evidence="1 3" id="KW-0732">Signal</keyword>
<gene>
    <name evidence="5" type="ORF">CI15_03090</name>
</gene>